<dbReference type="CDD" id="cd00229">
    <property type="entry name" value="SGNH_hydrolase"/>
    <property type="match status" value="1"/>
</dbReference>
<evidence type="ECO:0000259" key="1">
    <source>
        <dbReference type="Pfam" id="PF13472"/>
    </source>
</evidence>
<evidence type="ECO:0000313" key="2">
    <source>
        <dbReference type="EMBL" id="APQ40639.1"/>
    </source>
</evidence>
<feature type="domain" description="SGNH hydrolase-type esterase" evidence="1">
    <location>
        <begin position="146"/>
        <end position="270"/>
    </location>
</feature>
<name>A0A3S6GUS3_DISMA</name>
<dbReference type="SUPFAM" id="SSF52266">
    <property type="entry name" value="SGNH hydrolase"/>
    <property type="match status" value="1"/>
</dbReference>
<dbReference type="InterPro" id="IPR013830">
    <property type="entry name" value="SGNH_hydro"/>
</dbReference>
<dbReference type="AlphaFoldDB" id="A0A3S6GUS3"/>
<dbReference type="EMBL" id="KU213669">
    <property type="protein sequence ID" value="APQ40639.1"/>
    <property type="molecule type" value="mRNA"/>
</dbReference>
<organism evidence="2">
    <name type="scientific">Dissostichus mawsoni</name>
    <name type="common">Antarctic cod</name>
    <dbReference type="NCBI Taxonomy" id="36200"/>
    <lineage>
        <taxon>Eukaryota</taxon>
        <taxon>Metazoa</taxon>
        <taxon>Chordata</taxon>
        <taxon>Craniata</taxon>
        <taxon>Vertebrata</taxon>
        <taxon>Euteleostomi</taxon>
        <taxon>Actinopterygii</taxon>
        <taxon>Neopterygii</taxon>
        <taxon>Teleostei</taxon>
        <taxon>Neoteleostei</taxon>
        <taxon>Acanthomorphata</taxon>
        <taxon>Eupercaria</taxon>
        <taxon>Perciformes</taxon>
        <taxon>Notothenioidei</taxon>
        <taxon>Nototheniidae</taxon>
        <taxon>Dissostichus</taxon>
    </lineage>
</organism>
<proteinExistence type="evidence at transcript level"/>
<dbReference type="Gene3D" id="3.40.50.12700">
    <property type="match status" value="1"/>
</dbReference>
<sequence length="285" mass="31126">MAPSPPSGAISCSTCLMFGYFPTSFTGTDTCVKCSIVVRLEAGIIAIEARLRILESNSATVKPMLVGADRQEVAPTSRPPTTPEQQGDWVTVQKRHYRRPTGPHQPVHVSNKCSPLSEAPAEESTLVIGSSIMRYVNLETKASTVTCIPGARAGDVEAHLKLLAKNKRKYSRIVIHVGGNDVRLRQSECTKVNVASVCRYAKTMSDTVIFSGPLPNLINDDMYSRMSSFQRWLSWWCPANDVGFVNNWTAFWGKPGLIKRDGIHPTLEGAHLISANISGICGLNP</sequence>
<dbReference type="Gene3D" id="3.40.50.12690">
    <property type="match status" value="1"/>
</dbReference>
<reference evidence="2" key="1">
    <citation type="submission" date="2015-11" db="EMBL/GenBank/DDBJ databases">
        <title>A LINE propagation feedback loop that mitigates cold-induced oxidative stress.</title>
        <authorList>
            <person name="Chen L."/>
        </authorList>
    </citation>
    <scope>NUCLEOTIDE SEQUENCE</scope>
</reference>
<dbReference type="Pfam" id="PF13472">
    <property type="entry name" value="Lipase_GDSL_2"/>
    <property type="match status" value="1"/>
</dbReference>
<accession>A0A3S6GUS3</accession>
<protein>
    <submittedName>
        <fullName evidence="2">ORF1</fullName>
    </submittedName>
</protein>